<accession>A0AAV9QGB9</accession>
<evidence type="ECO:0000256" key="6">
    <source>
        <dbReference type="SAM" id="Phobius"/>
    </source>
</evidence>
<dbReference type="AlphaFoldDB" id="A0AAV9QGB9"/>
<dbReference type="Pfam" id="PF07690">
    <property type="entry name" value="MFS_1"/>
    <property type="match status" value="1"/>
</dbReference>
<feature type="transmembrane region" description="Helical" evidence="6">
    <location>
        <begin position="720"/>
        <end position="741"/>
    </location>
</feature>
<comment type="subcellular location">
    <subcellularLocation>
        <location evidence="1">Membrane</location>
        <topology evidence="1">Multi-pass membrane protein</topology>
    </subcellularLocation>
</comment>
<keyword evidence="2 6" id="KW-0812">Transmembrane</keyword>
<evidence type="ECO:0000256" key="3">
    <source>
        <dbReference type="ARBA" id="ARBA00022989"/>
    </source>
</evidence>
<feature type="transmembrane region" description="Helical" evidence="6">
    <location>
        <begin position="980"/>
        <end position="1002"/>
    </location>
</feature>
<feature type="compositionally biased region" description="Low complexity" evidence="5">
    <location>
        <begin position="586"/>
        <end position="601"/>
    </location>
</feature>
<evidence type="ECO:0000313" key="8">
    <source>
        <dbReference type="EMBL" id="KAK5542233.1"/>
    </source>
</evidence>
<sequence>MEAIRQRTPSTVDRIFSSEKFTVGFVRVVELFKGVKVPSSDPAVQCRPKPPATNIQEKSAKPLCVNGHRALPLGKASYMLPSMPVPGEHLSTWQNLIRERLVDEIQQHFRTEICQPELIMVADASSRVGPCIVLSVWDESLCDTEDGRRKTVKNANKIVRKFQTIQNCPFPVKLVADKLSLAARCLDPDQSPVATGDTALKDRDTLVGLEISTGTGYDVSFRLGGLIRIGSMVYGLTVAHPFTCPREINTVHSESSQETEDSDISDSTDDSDCEDRLFESHHPTFAGHLVADHQDRTSSATSESFSDRSAALLLEPRTRILSANVSSQGPISQPFGRLAAYSDSGSHGQFRLGSDWALIRLHDDVPLLPNMYRSTTGRDAVRIEAINTNGLPPNTEVTIIADTGDQLPGVIGQHDITVSVDGINLTVTQIMLAAPLARGYSGSWVVKDNLFVGCIVTVRKVLPIVYMIPAGTIIEEIAQDLGDPDITIDIGDVAAASSLNPSDSRLDANKIRNTMAFLIDGGDVFADSFDANGVDGPASDQSHPLFPELDEVNEDQGIPAHSVHSEAEHDLSRTSTHDLYADSPLSLGSSRRQQEGSGSSSMAPSVRRVVPQLSRTEETPLLRKISNISSEPEAITKDDSDSMSWSAGRQWSEFAVAYYLSFIVFSASSMTVTTLDEIASSLSITSEVRHQMVFSIFVLGNCSGPQMAKPLSQRFGRWRISLVFISLFALSNIACGFSRSVNQLLCFRLLSGIAGSGQVAIGGAKIVDFFGNLGRRSTALVIYSSSFPLGLGMGPLIGAWITERLSWTWSFWIVSASSCLGLQLILLCGTQSNADYISTKSSGALQKSSGSSVRGFARKCVRNLGILSDPIGIMLAIPRGVCFGVLYFMLSTFAGLLRERYHLTNSVSGVCYLAIGGGLWLSRVAFAIWSRWLSRSLKGNDLASPEYLLPVGIAGSITLSAGLILYGWTAEKHKPLAGPIVGLILFSFGYGMTPDLAARYLVGTYGRLASPIMVGTGFLMDLTGFGFPLFARVFIRKCGFGWSSTILASGTLTISTAIYIILWLFGAKLRARSKYALDHGKDLLNKTPAWTTTARWRTGRIQKKAVLRKTDSQREASQV</sequence>
<proteinExistence type="predicted"/>
<feature type="transmembrane region" description="Helical" evidence="6">
    <location>
        <begin position="947"/>
        <end position="968"/>
    </location>
</feature>
<name>A0AAV9QGB9_9PEZI</name>
<dbReference type="PANTHER" id="PTHR23502">
    <property type="entry name" value="MAJOR FACILITATOR SUPERFAMILY"/>
    <property type="match status" value="1"/>
</dbReference>
<dbReference type="Proteomes" id="UP001345827">
    <property type="component" value="Unassembled WGS sequence"/>
</dbReference>
<feature type="transmembrane region" description="Helical" evidence="6">
    <location>
        <begin position="906"/>
        <end position="926"/>
    </location>
</feature>
<dbReference type="SUPFAM" id="SSF103473">
    <property type="entry name" value="MFS general substrate transporter"/>
    <property type="match status" value="1"/>
</dbReference>
<dbReference type="EMBL" id="JAXLQG010000003">
    <property type="protein sequence ID" value="KAK5542233.1"/>
    <property type="molecule type" value="Genomic_DNA"/>
</dbReference>
<feature type="transmembrane region" description="Helical" evidence="6">
    <location>
        <begin position="1041"/>
        <end position="1065"/>
    </location>
</feature>
<evidence type="ECO:0000256" key="4">
    <source>
        <dbReference type="ARBA" id="ARBA00023136"/>
    </source>
</evidence>
<feature type="compositionally biased region" description="Acidic residues" evidence="5">
    <location>
        <begin position="257"/>
        <end position="273"/>
    </location>
</feature>
<feature type="transmembrane region" description="Helical" evidence="6">
    <location>
        <begin position="1014"/>
        <end position="1035"/>
    </location>
</feature>
<keyword evidence="4 6" id="KW-0472">Membrane</keyword>
<feature type="transmembrane region" description="Helical" evidence="6">
    <location>
        <begin position="807"/>
        <end position="828"/>
    </location>
</feature>
<gene>
    <name evidence="8" type="ORF">LTR25_002118</name>
</gene>
<dbReference type="Gene3D" id="1.20.1250.20">
    <property type="entry name" value="MFS general substrate transporter like domains"/>
    <property type="match status" value="1"/>
</dbReference>
<protein>
    <recommendedName>
        <fullName evidence="7">Major facilitator superfamily (MFS) profile domain-containing protein</fullName>
    </recommendedName>
</protein>
<evidence type="ECO:0000313" key="9">
    <source>
        <dbReference type="Proteomes" id="UP001345827"/>
    </source>
</evidence>
<dbReference type="GO" id="GO:0022857">
    <property type="term" value="F:transmembrane transporter activity"/>
    <property type="evidence" value="ECO:0007669"/>
    <property type="project" value="InterPro"/>
</dbReference>
<feature type="transmembrane region" description="Helical" evidence="6">
    <location>
        <begin position="747"/>
        <end position="767"/>
    </location>
</feature>
<evidence type="ECO:0000256" key="1">
    <source>
        <dbReference type="ARBA" id="ARBA00004141"/>
    </source>
</evidence>
<dbReference type="InterPro" id="IPR020846">
    <property type="entry name" value="MFS_dom"/>
</dbReference>
<reference evidence="8 9" key="1">
    <citation type="submission" date="2023-06" db="EMBL/GenBank/DDBJ databases">
        <title>Black Yeasts Isolated from many extreme environments.</title>
        <authorList>
            <person name="Coleine C."/>
            <person name="Stajich J.E."/>
            <person name="Selbmann L."/>
        </authorList>
    </citation>
    <scope>NUCLEOTIDE SEQUENCE [LARGE SCALE GENOMIC DNA]</scope>
    <source>
        <strain evidence="8 9">CCFEE 5887</strain>
    </source>
</reference>
<feature type="transmembrane region" description="Helical" evidence="6">
    <location>
        <begin position="779"/>
        <end position="801"/>
    </location>
</feature>
<feature type="domain" description="Major facilitator superfamily (MFS) profile" evidence="7">
    <location>
        <begin position="653"/>
        <end position="1074"/>
    </location>
</feature>
<dbReference type="InterPro" id="IPR036259">
    <property type="entry name" value="MFS_trans_sf"/>
</dbReference>
<comment type="caution">
    <text evidence="8">The sequence shown here is derived from an EMBL/GenBank/DDBJ whole genome shotgun (WGS) entry which is preliminary data.</text>
</comment>
<dbReference type="InterPro" id="IPR011701">
    <property type="entry name" value="MFS"/>
</dbReference>
<evidence type="ECO:0000256" key="2">
    <source>
        <dbReference type="ARBA" id="ARBA00022692"/>
    </source>
</evidence>
<dbReference type="GO" id="GO:0005886">
    <property type="term" value="C:plasma membrane"/>
    <property type="evidence" value="ECO:0007669"/>
    <property type="project" value="TreeGrafter"/>
</dbReference>
<dbReference type="PROSITE" id="PS50850">
    <property type="entry name" value="MFS"/>
    <property type="match status" value="1"/>
</dbReference>
<keyword evidence="9" id="KW-1185">Reference proteome</keyword>
<evidence type="ECO:0000256" key="5">
    <source>
        <dbReference type="SAM" id="MobiDB-lite"/>
    </source>
</evidence>
<evidence type="ECO:0000259" key="7">
    <source>
        <dbReference type="PROSITE" id="PS50850"/>
    </source>
</evidence>
<feature type="region of interest" description="Disordered" evidence="5">
    <location>
        <begin position="582"/>
        <end position="644"/>
    </location>
</feature>
<dbReference type="PANTHER" id="PTHR23502:SF60">
    <property type="entry name" value="MAJOR FACILITATOR SUPERFAMILY (MFS) PROFILE DOMAIN-CONTAINING PROTEIN-RELATED"/>
    <property type="match status" value="1"/>
</dbReference>
<keyword evidence="3 6" id="KW-1133">Transmembrane helix</keyword>
<feature type="transmembrane region" description="Helical" evidence="6">
    <location>
        <begin position="871"/>
        <end position="894"/>
    </location>
</feature>
<organism evidence="8 9">
    <name type="scientific">Vermiconidia calcicola</name>
    <dbReference type="NCBI Taxonomy" id="1690605"/>
    <lineage>
        <taxon>Eukaryota</taxon>
        <taxon>Fungi</taxon>
        <taxon>Dikarya</taxon>
        <taxon>Ascomycota</taxon>
        <taxon>Pezizomycotina</taxon>
        <taxon>Dothideomycetes</taxon>
        <taxon>Dothideomycetidae</taxon>
        <taxon>Mycosphaerellales</taxon>
        <taxon>Extremaceae</taxon>
        <taxon>Vermiconidia</taxon>
    </lineage>
</organism>
<feature type="region of interest" description="Disordered" evidence="5">
    <location>
        <begin position="251"/>
        <end position="276"/>
    </location>
</feature>